<dbReference type="Pfam" id="PF00060">
    <property type="entry name" value="Lig_chan"/>
    <property type="match status" value="1"/>
</dbReference>
<feature type="domain" description="Ionotropic glutamate receptor L-glutamate and glycine-binding" evidence="16">
    <location>
        <begin position="238"/>
        <end position="286"/>
    </location>
</feature>
<keyword evidence="17" id="KW-1185">Reference proteome</keyword>
<keyword evidence="4" id="KW-1003">Cell membrane</keyword>
<keyword evidence="11" id="KW-1071">Ligand-gated ion channel</keyword>
<comment type="similarity">
    <text evidence="2">Belongs to the glutamate-gated ion channel (TC 1.A.10.1) family.</text>
</comment>
<feature type="transmembrane region" description="Helical" evidence="13">
    <location>
        <begin position="584"/>
        <end position="604"/>
    </location>
</feature>
<evidence type="ECO:0000256" key="7">
    <source>
        <dbReference type="ARBA" id="ARBA00023065"/>
    </source>
</evidence>
<dbReference type="PANTHER" id="PTHR42643">
    <property type="entry name" value="IONOTROPIC RECEPTOR 20A-RELATED"/>
    <property type="match status" value="1"/>
</dbReference>
<keyword evidence="8 13" id="KW-0472">Membrane</keyword>
<evidence type="ECO:0000256" key="8">
    <source>
        <dbReference type="ARBA" id="ARBA00023136"/>
    </source>
</evidence>
<keyword evidence="14" id="KW-0732">Signal</keyword>
<organism evidence="17 18">
    <name type="scientific">Nicrophorus vespilloides</name>
    <name type="common">Boreal carrion beetle</name>
    <dbReference type="NCBI Taxonomy" id="110193"/>
    <lineage>
        <taxon>Eukaryota</taxon>
        <taxon>Metazoa</taxon>
        <taxon>Ecdysozoa</taxon>
        <taxon>Arthropoda</taxon>
        <taxon>Hexapoda</taxon>
        <taxon>Insecta</taxon>
        <taxon>Pterygota</taxon>
        <taxon>Neoptera</taxon>
        <taxon>Endopterygota</taxon>
        <taxon>Coleoptera</taxon>
        <taxon>Polyphaga</taxon>
        <taxon>Staphyliniformia</taxon>
        <taxon>Silphidae</taxon>
        <taxon>Nicrophorinae</taxon>
        <taxon>Nicrophorus</taxon>
    </lineage>
</organism>
<dbReference type="Pfam" id="PF10613">
    <property type="entry name" value="Lig_chan-Glu_bd"/>
    <property type="match status" value="1"/>
</dbReference>
<evidence type="ECO:0000256" key="3">
    <source>
        <dbReference type="ARBA" id="ARBA00022448"/>
    </source>
</evidence>
<keyword evidence="6 13" id="KW-1133">Transmembrane helix</keyword>
<comment type="subcellular location">
    <subcellularLocation>
        <location evidence="1">Cell membrane</location>
        <topology evidence="1">Multi-pass membrane protein</topology>
    </subcellularLocation>
</comment>
<accession>A0ABM1M8H0</accession>
<evidence type="ECO:0000256" key="13">
    <source>
        <dbReference type="SAM" id="Phobius"/>
    </source>
</evidence>
<dbReference type="InterPro" id="IPR052192">
    <property type="entry name" value="Insect_Ionotropic_Sensory_Rcpt"/>
</dbReference>
<dbReference type="Gene3D" id="1.10.287.70">
    <property type="match status" value="1"/>
</dbReference>
<evidence type="ECO:0000256" key="10">
    <source>
        <dbReference type="ARBA" id="ARBA00023180"/>
    </source>
</evidence>
<evidence type="ECO:0000256" key="14">
    <source>
        <dbReference type="SAM" id="SignalP"/>
    </source>
</evidence>
<protein>
    <submittedName>
        <fullName evidence="18">Glutamate receptor U1-like</fullName>
    </submittedName>
</protein>
<evidence type="ECO:0000256" key="12">
    <source>
        <dbReference type="ARBA" id="ARBA00023303"/>
    </source>
</evidence>
<dbReference type="GeneID" id="108558468"/>
<evidence type="ECO:0000256" key="2">
    <source>
        <dbReference type="ARBA" id="ARBA00008685"/>
    </source>
</evidence>
<proteinExistence type="inferred from homology"/>
<dbReference type="SUPFAM" id="SSF53850">
    <property type="entry name" value="Periplasmic binding protein-like II"/>
    <property type="match status" value="1"/>
</dbReference>
<evidence type="ECO:0000256" key="5">
    <source>
        <dbReference type="ARBA" id="ARBA00022692"/>
    </source>
</evidence>
<dbReference type="InterPro" id="IPR001320">
    <property type="entry name" value="Iontro_rcpt_C"/>
</dbReference>
<keyword evidence="7" id="KW-0406">Ion transport</keyword>
<dbReference type="Gene3D" id="3.40.190.10">
    <property type="entry name" value="Periplasmic binding protein-like II"/>
    <property type="match status" value="1"/>
</dbReference>
<keyword evidence="10" id="KW-0325">Glycoprotein</keyword>
<keyword evidence="5 13" id="KW-0812">Transmembrane</keyword>
<dbReference type="RefSeq" id="XP_017770870.1">
    <property type="nucleotide sequence ID" value="XM_017915381.1"/>
</dbReference>
<feature type="domain" description="Ionotropic glutamate receptor C-terminal" evidence="15">
    <location>
        <begin position="316"/>
        <end position="508"/>
    </location>
</feature>
<evidence type="ECO:0000313" key="18">
    <source>
        <dbReference type="RefSeq" id="XP_017770870.1"/>
    </source>
</evidence>
<keyword evidence="3" id="KW-0813">Transport</keyword>
<gene>
    <name evidence="18" type="primary">LOC108558468</name>
</gene>
<evidence type="ECO:0000313" key="17">
    <source>
        <dbReference type="Proteomes" id="UP000695000"/>
    </source>
</evidence>
<dbReference type="PANTHER" id="PTHR42643:SF33">
    <property type="entry name" value="GLUTAMATE RECEPTOR 2-LIKE PROTEIN"/>
    <property type="match status" value="1"/>
</dbReference>
<sequence>MHFIVLLVVAIVDISNANKELFQSLLNNYNDSEYFSVVYMSCNLNDMFFVSNISTDNFFHSVLITNDVINVPYYPTLTNKLVYIANGNCSKFPSILLDANQRDLFASPLKWIIFNAKFEDFKKVNCLVDSDLTLIQHSSENETKLTKVYKFRQGEELIVEDFGRFRNHTFIKTPSFIEITANRRRNLFEMYLRVCLVITHNSTYQHLLDKREKHLDSIAKVNYVFILHLGDFLNATMNFSVEPTWGYMDNKSNWNGMIGQLTTHRADIGGTPLFVTANRVPIIDYIAMTTPTKSKFVFRQPKLSFITNVFTLPFHISVWIASIILVIITALGLYLGIKWEWYKKRNVRNYEVIDHESDVELNDSIVDVMFLAFGAICQQGASAVPFTLNNRMIVLLLFTSLMFLYTSYSANIVALLQSSSTSIQTLDDLLKSRLQVGVDDTVFNRFYFPNASEPVRRALYLQKVAPAGQTPHYYQIDVGVKMMRKGLFAFHVETGAGYKIVGETFLEDEKCDLSEIQFLQVPDPWLAVQKNSSFKEMLKIGLRKIHESGIQEREVSLLYTKKPTCLSRGSSFIGVGIVDCYPAALVYACGMAIAFIIFLLELIYNQYIN</sequence>
<dbReference type="InterPro" id="IPR019594">
    <property type="entry name" value="Glu/Gly-bd"/>
</dbReference>
<name>A0ABM1M8H0_NICVS</name>
<feature type="transmembrane region" description="Helical" evidence="13">
    <location>
        <begin position="393"/>
        <end position="416"/>
    </location>
</feature>
<feature type="signal peptide" evidence="14">
    <location>
        <begin position="1"/>
        <end position="17"/>
    </location>
</feature>
<evidence type="ECO:0000256" key="6">
    <source>
        <dbReference type="ARBA" id="ARBA00022989"/>
    </source>
</evidence>
<evidence type="ECO:0000256" key="9">
    <source>
        <dbReference type="ARBA" id="ARBA00023170"/>
    </source>
</evidence>
<reference evidence="18" key="1">
    <citation type="submission" date="2025-08" db="UniProtKB">
        <authorList>
            <consortium name="RefSeq"/>
        </authorList>
    </citation>
    <scope>IDENTIFICATION</scope>
    <source>
        <tissue evidence="18">Whole Larva</tissue>
    </source>
</reference>
<evidence type="ECO:0000259" key="15">
    <source>
        <dbReference type="Pfam" id="PF00060"/>
    </source>
</evidence>
<feature type="transmembrane region" description="Helical" evidence="13">
    <location>
        <begin position="316"/>
        <end position="337"/>
    </location>
</feature>
<keyword evidence="9" id="KW-0675">Receptor</keyword>
<evidence type="ECO:0000256" key="1">
    <source>
        <dbReference type="ARBA" id="ARBA00004651"/>
    </source>
</evidence>
<evidence type="ECO:0000259" key="16">
    <source>
        <dbReference type="Pfam" id="PF10613"/>
    </source>
</evidence>
<evidence type="ECO:0000256" key="11">
    <source>
        <dbReference type="ARBA" id="ARBA00023286"/>
    </source>
</evidence>
<keyword evidence="12" id="KW-0407">Ion channel</keyword>
<evidence type="ECO:0000256" key="4">
    <source>
        <dbReference type="ARBA" id="ARBA00022475"/>
    </source>
</evidence>
<dbReference type="Proteomes" id="UP000695000">
    <property type="component" value="Unplaced"/>
</dbReference>
<feature type="chain" id="PRO_5046608004" evidence="14">
    <location>
        <begin position="18"/>
        <end position="609"/>
    </location>
</feature>